<organism evidence="1 2">
    <name type="scientific">Trifolium medium</name>
    <dbReference type="NCBI Taxonomy" id="97028"/>
    <lineage>
        <taxon>Eukaryota</taxon>
        <taxon>Viridiplantae</taxon>
        <taxon>Streptophyta</taxon>
        <taxon>Embryophyta</taxon>
        <taxon>Tracheophyta</taxon>
        <taxon>Spermatophyta</taxon>
        <taxon>Magnoliopsida</taxon>
        <taxon>eudicotyledons</taxon>
        <taxon>Gunneridae</taxon>
        <taxon>Pentapetalae</taxon>
        <taxon>rosids</taxon>
        <taxon>fabids</taxon>
        <taxon>Fabales</taxon>
        <taxon>Fabaceae</taxon>
        <taxon>Papilionoideae</taxon>
        <taxon>50 kb inversion clade</taxon>
        <taxon>NPAAA clade</taxon>
        <taxon>Hologalegina</taxon>
        <taxon>IRL clade</taxon>
        <taxon>Trifolieae</taxon>
        <taxon>Trifolium</taxon>
    </lineage>
</organism>
<dbReference type="AlphaFoldDB" id="A0A392SRB3"/>
<dbReference type="Proteomes" id="UP000265520">
    <property type="component" value="Unassembled WGS sequence"/>
</dbReference>
<evidence type="ECO:0000313" key="1">
    <source>
        <dbReference type="EMBL" id="MCI50947.1"/>
    </source>
</evidence>
<comment type="caution">
    <text evidence="1">The sequence shown here is derived from an EMBL/GenBank/DDBJ whole genome shotgun (WGS) entry which is preliminary data.</text>
</comment>
<dbReference type="EMBL" id="LXQA010424493">
    <property type="protein sequence ID" value="MCI50947.1"/>
    <property type="molecule type" value="Genomic_DNA"/>
</dbReference>
<feature type="non-terminal residue" evidence="1">
    <location>
        <position position="47"/>
    </location>
</feature>
<keyword evidence="2" id="KW-1185">Reference proteome</keyword>
<proteinExistence type="predicted"/>
<accession>A0A392SRB3</accession>
<name>A0A392SRB3_9FABA</name>
<sequence length="47" mass="5389">MLQYTVGAPVSATLIHVLVKIGENFHSKKMIQMTWCFTVYFVTPLML</sequence>
<evidence type="ECO:0000313" key="2">
    <source>
        <dbReference type="Proteomes" id="UP000265520"/>
    </source>
</evidence>
<protein>
    <submittedName>
        <fullName evidence="1">Uncharacterized protein</fullName>
    </submittedName>
</protein>
<reference evidence="1 2" key="1">
    <citation type="journal article" date="2018" name="Front. Plant Sci.">
        <title>Red Clover (Trifolium pratense) and Zigzag Clover (T. medium) - A Picture of Genomic Similarities and Differences.</title>
        <authorList>
            <person name="Dluhosova J."/>
            <person name="Istvanek J."/>
            <person name="Nedelnik J."/>
            <person name="Repkova J."/>
        </authorList>
    </citation>
    <scope>NUCLEOTIDE SEQUENCE [LARGE SCALE GENOMIC DNA]</scope>
    <source>
        <strain evidence="2">cv. 10/8</strain>
        <tissue evidence="1">Leaf</tissue>
    </source>
</reference>